<evidence type="ECO:0000256" key="4">
    <source>
        <dbReference type="ARBA" id="ARBA00023163"/>
    </source>
</evidence>
<evidence type="ECO:0000256" key="5">
    <source>
        <dbReference type="SAM" id="Coils"/>
    </source>
</evidence>
<dbReference type="PANTHER" id="PTHR30204">
    <property type="entry name" value="REDOX-CYCLING DRUG-SENSING TRANSCRIPTIONAL ACTIVATOR SOXR"/>
    <property type="match status" value="1"/>
</dbReference>
<dbReference type="SMART" id="SM00422">
    <property type="entry name" value="HTH_MERR"/>
    <property type="match status" value="1"/>
</dbReference>
<dbReference type="CDD" id="cd00592">
    <property type="entry name" value="HTH_MerR-like"/>
    <property type="match status" value="1"/>
</dbReference>
<protein>
    <submittedName>
        <fullName evidence="7">MerR family transcriptional regulator</fullName>
    </submittedName>
</protein>
<keyword evidence="8" id="KW-1185">Reference proteome</keyword>
<comment type="caution">
    <text evidence="7">The sequence shown here is derived from an EMBL/GenBank/DDBJ whole genome shotgun (WGS) entry which is preliminary data.</text>
</comment>
<name>A0A942UUK2_9FIRM</name>
<evidence type="ECO:0000313" key="8">
    <source>
        <dbReference type="Proteomes" id="UP000724672"/>
    </source>
</evidence>
<feature type="domain" description="HTH merR-type" evidence="6">
    <location>
        <begin position="5"/>
        <end position="73"/>
    </location>
</feature>
<keyword evidence="2" id="KW-0805">Transcription regulation</keyword>
<dbReference type="AlphaFoldDB" id="A0A942UUK2"/>
<evidence type="ECO:0000256" key="1">
    <source>
        <dbReference type="ARBA" id="ARBA00022491"/>
    </source>
</evidence>
<keyword evidence="5" id="KW-0175">Coiled coil</keyword>
<dbReference type="InterPro" id="IPR009061">
    <property type="entry name" value="DNA-bd_dom_put_sf"/>
</dbReference>
<evidence type="ECO:0000256" key="3">
    <source>
        <dbReference type="ARBA" id="ARBA00023125"/>
    </source>
</evidence>
<sequence>MDRVQYSIKEVSERLDISYRTLHYYEKKFNLQINRDKSGNRIYTDENIDVLEKILDFKSKGMSLDGIKTLFIEKGILEDEKSDLVVLDEVSLDIKENLINEIRLAVSKELKGTNEALEKVLEDNKSLRDELRSIKRQNEDHYSKIDKRLTEWRNNSEKPWWKKLFK</sequence>
<dbReference type="GO" id="GO:0003677">
    <property type="term" value="F:DNA binding"/>
    <property type="evidence" value="ECO:0007669"/>
    <property type="project" value="UniProtKB-KW"/>
</dbReference>
<dbReference type="Pfam" id="PF13411">
    <property type="entry name" value="MerR_1"/>
    <property type="match status" value="1"/>
</dbReference>
<evidence type="ECO:0000313" key="7">
    <source>
        <dbReference type="EMBL" id="MBS4539388.1"/>
    </source>
</evidence>
<dbReference type="GO" id="GO:0003700">
    <property type="term" value="F:DNA-binding transcription factor activity"/>
    <property type="evidence" value="ECO:0007669"/>
    <property type="project" value="InterPro"/>
</dbReference>
<dbReference type="RefSeq" id="WP_203367313.1">
    <property type="nucleotide sequence ID" value="NZ_WSFT01000049.1"/>
</dbReference>
<reference evidence="7" key="1">
    <citation type="submission" date="2019-12" db="EMBL/GenBank/DDBJ databases">
        <title>Clostridiaceae gen. nov. sp. nov., isolated from sediment in Xinjiang, China.</title>
        <authorList>
            <person name="Zhang R."/>
        </authorList>
    </citation>
    <scope>NUCLEOTIDE SEQUENCE</scope>
    <source>
        <strain evidence="7">D2Q-11</strain>
    </source>
</reference>
<dbReference type="PROSITE" id="PS50937">
    <property type="entry name" value="HTH_MERR_2"/>
    <property type="match status" value="1"/>
</dbReference>
<keyword evidence="1" id="KW-0678">Repressor</keyword>
<evidence type="ECO:0000259" key="6">
    <source>
        <dbReference type="PROSITE" id="PS50937"/>
    </source>
</evidence>
<dbReference type="InterPro" id="IPR000551">
    <property type="entry name" value="MerR-type_HTH_dom"/>
</dbReference>
<gene>
    <name evidence="7" type="ORF">GOQ27_13005</name>
</gene>
<keyword evidence="4" id="KW-0804">Transcription</keyword>
<evidence type="ECO:0000256" key="2">
    <source>
        <dbReference type="ARBA" id="ARBA00023015"/>
    </source>
</evidence>
<feature type="coiled-coil region" evidence="5">
    <location>
        <begin position="110"/>
        <end position="144"/>
    </location>
</feature>
<dbReference type="Proteomes" id="UP000724672">
    <property type="component" value="Unassembled WGS sequence"/>
</dbReference>
<dbReference type="Gene3D" id="1.10.1660.10">
    <property type="match status" value="1"/>
</dbReference>
<organism evidence="7 8">
    <name type="scientific">Anaeromonas frigoriresistens</name>
    <dbReference type="NCBI Taxonomy" id="2683708"/>
    <lineage>
        <taxon>Bacteria</taxon>
        <taxon>Bacillati</taxon>
        <taxon>Bacillota</taxon>
        <taxon>Tissierellia</taxon>
        <taxon>Tissierellales</taxon>
        <taxon>Thermohalobacteraceae</taxon>
        <taxon>Anaeromonas</taxon>
    </lineage>
</organism>
<dbReference type="SUPFAM" id="SSF46955">
    <property type="entry name" value="Putative DNA-binding domain"/>
    <property type="match status" value="1"/>
</dbReference>
<keyword evidence="3" id="KW-0238">DNA-binding</keyword>
<proteinExistence type="predicted"/>
<dbReference type="InterPro" id="IPR047057">
    <property type="entry name" value="MerR_fam"/>
</dbReference>
<dbReference type="EMBL" id="WSFT01000049">
    <property type="protein sequence ID" value="MBS4539388.1"/>
    <property type="molecule type" value="Genomic_DNA"/>
</dbReference>
<accession>A0A942UUK2</accession>
<dbReference type="PANTHER" id="PTHR30204:SF69">
    <property type="entry name" value="MERR-FAMILY TRANSCRIPTIONAL REGULATOR"/>
    <property type="match status" value="1"/>
</dbReference>